<proteinExistence type="predicted"/>
<gene>
    <name evidence="3" type="ORF">HNP46_006749</name>
</gene>
<accession>A0A7W7P5L5</accession>
<evidence type="ECO:0000256" key="2">
    <source>
        <dbReference type="SAM" id="MobiDB-lite"/>
    </source>
</evidence>
<evidence type="ECO:0000313" key="3">
    <source>
        <dbReference type="EMBL" id="MBB4867830.1"/>
    </source>
</evidence>
<evidence type="ECO:0000313" key="4">
    <source>
        <dbReference type="Proteomes" id="UP000566995"/>
    </source>
</evidence>
<name>A0A7W7P5L5_PSENT</name>
<reference evidence="3 4" key="1">
    <citation type="submission" date="2020-08" db="EMBL/GenBank/DDBJ databases">
        <title>Functional genomics of gut bacteria from endangered species of beetles.</title>
        <authorList>
            <person name="Carlos-Shanley C."/>
        </authorList>
    </citation>
    <scope>NUCLEOTIDE SEQUENCE [LARGE SCALE GENOMIC DNA]</scope>
    <source>
        <strain evidence="3 4">S00179</strain>
    </source>
</reference>
<keyword evidence="1" id="KW-0175">Coiled coil</keyword>
<dbReference type="EMBL" id="JACHLI010000049">
    <property type="protein sequence ID" value="MBB4867830.1"/>
    <property type="molecule type" value="Genomic_DNA"/>
</dbReference>
<organism evidence="3 4">
    <name type="scientific">Pseudomonas nitroreducens</name>
    <dbReference type="NCBI Taxonomy" id="46680"/>
    <lineage>
        <taxon>Bacteria</taxon>
        <taxon>Pseudomonadati</taxon>
        <taxon>Pseudomonadota</taxon>
        <taxon>Gammaproteobacteria</taxon>
        <taxon>Pseudomonadales</taxon>
        <taxon>Pseudomonadaceae</taxon>
        <taxon>Pseudomonas</taxon>
    </lineage>
</organism>
<dbReference type="AlphaFoldDB" id="A0A7W7P5L5"/>
<comment type="caution">
    <text evidence="3">The sequence shown here is derived from an EMBL/GenBank/DDBJ whole genome shotgun (WGS) entry which is preliminary data.</text>
</comment>
<feature type="compositionally biased region" description="Low complexity" evidence="2">
    <location>
        <begin position="431"/>
        <end position="443"/>
    </location>
</feature>
<feature type="coiled-coil region" evidence="1">
    <location>
        <begin position="85"/>
        <end position="112"/>
    </location>
</feature>
<dbReference type="RefSeq" id="WP_184597760.1">
    <property type="nucleotide sequence ID" value="NZ_JACHLI010000049.1"/>
</dbReference>
<feature type="coiled-coil region" evidence="1">
    <location>
        <begin position="14"/>
        <end position="48"/>
    </location>
</feature>
<feature type="region of interest" description="Disordered" evidence="2">
    <location>
        <begin position="404"/>
        <end position="443"/>
    </location>
</feature>
<protein>
    <submittedName>
        <fullName evidence="3">Uncharacterized protein</fullName>
    </submittedName>
</protein>
<evidence type="ECO:0000256" key="1">
    <source>
        <dbReference type="SAM" id="Coils"/>
    </source>
</evidence>
<sequence length="443" mass="50222">MKGNDVQARMESHLNDLRESSNRLELDVTRLQTELKEVRRSKAEYLGEMVDLRVQGLLLGESASADLEVLVMQRSQEIGRLEGRLAEANATQANLIRDIAQTEKSLEDAQANVLLIRKGSRELQEILESLDIQAAQVQDYRSYLRELIFECHVKREKFERDSVFTHLAAKQYGSKDYRAGVFSRILDRYLAKRTSFAVNQDRYVLLGLLEQHAKDDLEQHEYKLTTLKACEDQFLADLDARNNIPALTARLDRLKKSLGVTQAEIVQLFETEESYKESRDSTMIGIRSRVSNDFGRMGSGVVRRMLEASTNDRERQLVGAYLEQLLREEALNQRIESTLQAQVEVDSKIPRAKQMISAAREMGAFNGRRTYEPGFDLDVVIASYVNDSIELLTFQNHLRHNSEIELGRSGGQEEGARESSGSDDDTRRGSGDSYDSPSSSDGD</sequence>
<dbReference type="Proteomes" id="UP000566995">
    <property type="component" value="Unassembled WGS sequence"/>
</dbReference>